<feature type="binding site" evidence="5">
    <location>
        <position position="175"/>
    </location>
    <ligand>
        <name>GTP</name>
        <dbReference type="ChEBI" id="CHEBI:37565"/>
    </ligand>
</feature>
<evidence type="ECO:0000313" key="8">
    <source>
        <dbReference type="Proteomes" id="UP000033558"/>
    </source>
</evidence>
<sequence length="282" mass="31847">MTVIQWYPGHMNKAKNQIQARLKLVDIVLEIRDARLPQSSRNPLLDQIIGNKPKIIILNKSDLADPKITQQWQAYYHRRQQPIVVIDAQHQAHLPMILTAIQERLATKITKYQASGVKNYTIRAMCLGIPNVGKSTILNKLAGKKIAVTGNRPGVTKNQNWIHTSHYLDVLDTPGVLWPKIDDQEVAIKLALSGAIKDSLLSSLDLANFAWGFWVQYYPQILEARYHLSATELNPNLNLMFEKITATNEAAGDIDQQARQIVQAVRQGSWGRFTLDRVTAND</sequence>
<organism evidence="7 8">
    <name type="scientific">Bombilactobacillus mellifer</name>
    <dbReference type="NCBI Taxonomy" id="1218492"/>
    <lineage>
        <taxon>Bacteria</taxon>
        <taxon>Bacillati</taxon>
        <taxon>Bacillota</taxon>
        <taxon>Bacilli</taxon>
        <taxon>Lactobacillales</taxon>
        <taxon>Lactobacillaceae</taxon>
        <taxon>Bombilactobacillus</taxon>
    </lineage>
</organism>
<dbReference type="AlphaFoldDB" id="A0A0F4LTX4"/>
<dbReference type="OrthoDB" id="9779790at2"/>
<evidence type="ECO:0000256" key="1">
    <source>
        <dbReference type="ARBA" id="ARBA00014898"/>
    </source>
</evidence>
<dbReference type="InterPro" id="IPR016478">
    <property type="entry name" value="GTPase_MTG1"/>
</dbReference>
<dbReference type="PROSITE" id="PS51721">
    <property type="entry name" value="G_CP"/>
    <property type="match status" value="1"/>
</dbReference>
<dbReference type="NCBIfam" id="TIGR03596">
    <property type="entry name" value="GTPase_YlqF"/>
    <property type="match status" value="1"/>
</dbReference>
<protein>
    <recommendedName>
        <fullName evidence="1 4">Ribosome biogenesis GTPase A</fullName>
    </recommendedName>
</protein>
<feature type="binding site" evidence="5">
    <location>
        <begin position="131"/>
        <end position="136"/>
    </location>
    <ligand>
        <name>GTP</name>
        <dbReference type="ChEBI" id="CHEBI:37565"/>
    </ligand>
</feature>
<dbReference type="InterPro" id="IPR019991">
    <property type="entry name" value="GTP-bd_ribosome_bgen"/>
</dbReference>
<dbReference type="PATRIC" id="fig|1218492.5.peg.1009"/>
<gene>
    <name evidence="7" type="ORF">JG30_08700</name>
</gene>
<dbReference type="RefSeq" id="WP_046316509.1">
    <property type="nucleotide sequence ID" value="NZ_JBHSZT010000001.1"/>
</dbReference>
<dbReference type="Proteomes" id="UP000033558">
    <property type="component" value="Unassembled WGS sequence"/>
</dbReference>
<dbReference type="PIRSF" id="PIRSF006230">
    <property type="entry name" value="MG442"/>
    <property type="match status" value="1"/>
</dbReference>
<keyword evidence="3 4" id="KW-0342">GTP-binding</keyword>
<keyword evidence="4" id="KW-0963">Cytoplasm</keyword>
<keyword evidence="2 4" id="KW-0547">Nucleotide-binding</keyword>
<dbReference type="FunFam" id="3.40.50.300:FF:000590">
    <property type="entry name" value="Ribosome biogenesis GTPase A"/>
    <property type="match status" value="1"/>
</dbReference>
<dbReference type="GO" id="GO:0005525">
    <property type="term" value="F:GTP binding"/>
    <property type="evidence" value="ECO:0007669"/>
    <property type="project" value="UniProtKB-KW"/>
</dbReference>
<feature type="domain" description="CP-type G" evidence="6">
    <location>
        <begin position="15"/>
        <end position="179"/>
    </location>
</feature>
<dbReference type="CDD" id="cd01856">
    <property type="entry name" value="YlqF"/>
    <property type="match status" value="1"/>
</dbReference>
<evidence type="ECO:0000256" key="3">
    <source>
        <dbReference type="ARBA" id="ARBA00023134"/>
    </source>
</evidence>
<dbReference type="HOGENOM" id="CLU_011106_1_0_9"/>
<comment type="subcellular location">
    <subcellularLocation>
        <location evidence="4">Cytoplasm</location>
    </subcellularLocation>
</comment>
<dbReference type="InterPro" id="IPR030378">
    <property type="entry name" value="G_CP_dom"/>
</dbReference>
<evidence type="ECO:0000313" key="7">
    <source>
        <dbReference type="EMBL" id="KJY61818.1"/>
    </source>
</evidence>
<dbReference type="PANTHER" id="PTHR45782:SF4">
    <property type="entry name" value="MITOCHONDRIAL RIBOSOME-ASSOCIATED GTPASE 1"/>
    <property type="match status" value="1"/>
</dbReference>
<evidence type="ECO:0000259" key="6">
    <source>
        <dbReference type="PROSITE" id="PS51721"/>
    </source>
</evidence>
<comment type="caution">
    <text evidence="7">The sequence shown here is derived from an EMBL/GenBank/DDBJ whole genome shotgun (WGS) entry which is preliminary data.</text>
</comment>
<dbReference type="SUPFAM" id="SSF52540">
    <property type="entry name" value="P-loop containing nucleoside triphosphate hydrolases"/>
    <property type="match status" value="1"/>
</dbReference>
<dbReference type="GO" id="GO:0006412">
    <property type="term" value="P:translation"/>
    <property type="evidence" value="ECO:0007669"/>
    <property type="project" value="TreeGrafter"/>
</dbReference>
<dbReference type="Pfam" id="PF01926">
    <property type="entry name" value="MMR_HSR1"/>
    <property type="match status" value="1"/>
</dbReference>
<reference evidence="7 8" key="1">
    <citation type="submission" date="2015-01" db="EMBL/GenBank/DDBJ databases">
        <title>Comparative genomics of the lactic acid bacteria isolated from the honey bee gut.</title>
        <authorList>
            <person name="Ellegaard K.M."/>
            <person name="Tamarit D."/>
            <person name="Javelind E."/>
            <person name="Olofsson T."/>
            <person name="Andersson S.G."/>
            <person name="Vasquez A."/>
        </authorList>
    </citation>
    <scope>NUCLEOTIDE SEQUENCE [LARGE SCALE GENOMIC DNA]</scope>
    <source>
        <strain evidence="7 8">Bin4</strain>
    </source>
</reference>
<dbReference type="GO" id="GO:0005737">
    <property type="term" value="C:cytoplasm"/>
    <property type="evidence" value="ECO:0007669"/>
    <property type="project" value="UniProtKB-SubCell"/>
</dbReference>
<accession>A0A0F4LTX4</accession>
<proteinExistence type="inferred from homology"/>
<comment type="similarity">
    <text evidence="4">Belongs to the TRAFAC class YlqF/YawG GTPase family. MTG1 subfamily.</text>
</comment>
<dbReference type="Gene3D" id="3.40.50.300">
    <property type="entry name" value="P-loop containing nucleotide triphosphate hydrolases"/>
    <property type="match status" value="1"/>
</dbReference>
<dbReference type="InterPro" id="IPR027417">
    <property type="entry name" value="P-loop_NTPase"/>
</dbReference>
<comment type="function">
    <text evidence="4">Required for a late step of 50S ribosomal subunit assembly. Has GTPase activity.</text>
</comment>
<dbReference type="InterPro" id="IPR006073">
    <property type="entry name" value="GTP-bd"/>
</dbReference>
<dbReference type="Gene3D" id="1.10.1580.10">
    <property type="match status" value="1"/>
</dbReference>
<keyword evidence="8" id="KW-1185">Reference proteome</keyword>
<evidence type="ECO:0000256" key="2">
    <source>
        <dbReference type="ARBA" id="ARBA00022741"/>
    </source>
</evidence>
<dbReference type="STRING" id="1218492.JG30_08700"/>
<evidence type="ECO:0000256" key="5">
    <source>
        <dbReference type="PIRSR" id="PIRSR006230-1"/>
    </source>
</evidence>
<dbReference type="EMBL" id="JXJQ01000008">
    <property type="protein sequence ID" value="KJY61818.1"/>
    <property type="molecule type" value="Genomic_DNA"/>
</dbReference>
<evidence type="ECO:0000256" key="4">
    <source>
        <dbReference type="PIRNR" id="PIRNR006230"/>
    </source>
</evidence>
<feature type="binding site" evidence="5">
    <location>
        <begin position="59"/>
        <end position="62"/>
    </location>
    <ligand>
        <name>GTP</name>
        <dbReference type="ChEBI" id="CHEBI:37565"/>
    </ligand>
</feature>
<dbReference type="InterPro" id="IPR023179">
    <property type="entry name" value="GTP-bd_ortho_bundle_sf"/>
</dbReference>
<dbReference type="GO" id="GO:0003924">
    <property type="term" value="F:GTPase activity"/>
    <property type="evidence" value="ECO:0007669"/>
    <property type="project" value="TreeGrafter"/>
</dbReference>
<dbReference type="PANTHER" id="PTHR45782">
    <property type="entry name" value="MITOCHONDRIAL RIBOSOME-ASSOCIATED GTPASE 1"/>
    <property type="match status" value="1"/>
</dbReference>
<name>A0A0F4LTX4_9LACO</name>